<dbReference type="AlphaFoldDB" id="A0ABD6CR08"/>
<dbReference type="PANTHER" id="PTHR43877">
    <property type="entry name" value="AMINOALKYLPHOSPHONATE N-ACETYLTRANSFERASE-RELATED-RELATED"/>
    <property type="match status" value="1"/>
</dbReference>
<dbReference type="RefSeq" id="WP_256422452.1">
    <property type="nucleotide sequence ID" value="NZ_JANHDI010000012.1"/>
</dbReference>
<dbReference type="InterPro" id="IPR050832">
    <property type="entry name" value="Bact_Acetyltransf"/>
</dbReference>
<dbReference type="GO" id="GO:0016746">
    <property type="term" value="F:acyltransferase activity"/>
    <property type="evidence" value="ECO:0007669"/>
    <property type="project" value="UniProtKB-KW"/>
</dbReference>
<reference evidence="4 5" key="1">
    <citation type="journal article" date="2019" name="Int. J. Syst. Evol. Microbiol.">
        <title>The Global Catalogue of Microorganisms (GCM) 10K type strain sequencing project: providing services to taxonomists for standard genome sequencing and annotation.</title>
        <authorList>
            <consortium name="The Broad Institute Genomics Platform"/>
            <consortium name="The Broad Institute Genome Sequencing Center for Infectious Disease"/>
            <person name="Wu L."/>
            <person name="Ma J."/>
        </authorList>
    </citation>
    <scope>NUCLEOTIDE SEQUENCE [LARGE SCALE GENOMIC DNA]</scope>
    <source>
        <strain evidence="4 5">CGMCC 1.12121</strain>
    </source>
</reference>
<dbReference type="InterPro" id="IPR000182">
    <property type="entry name" value="GNAT_dom"/>
</dbReference>
<dbReference type="SUPFAM" id="SSF55729">
    <property type="entry name" value="Acyl-CoA N-acyltransferases (Nat)"/>
    <property type="match status" value="1"/>
</dbReference>
<keyword evidence="2" id="KW-0012">Acyltransferase</keyword>
<dbReference type="InterPro" id="IPR016181">
    <property type="entry name" value="Acyl_CoA_acyltransferase"/>
</dbReference>
<dbReference type="PROSITE" id="PS51186">
    <property type="entry name" value="GNAT"/>
    <property type="match status" value="1"/>
</dbReference>
<dbReference type="Gene3D" id="3.40.630.30">
    <property type="match status" value="1"/>
</dbReference>
<protein>
    <submittedName>
        <fullName evidence="4">GNAT family N-acetyltransferase</fullName>
    </submittedName>
</protein>
<dbReference type="PANTHER" id="PTHR43877:SF2">
    <property type="entry name" value="AMINOALKYLPHOSPHONATE N-ACETYLTRANSFERASE-RELATED"/>
    <property type="match status" value="1"/>
</dbReference>
<sequence>MFVVSTDAERRDAFAIRRDVFVDEQGVDEAIEWDEHDEPGADATHFVAYDDGDIVGAARFRAVGSEGDHGPPVANHATGKVERVVVAADRRGEGWGRRVMDAVESHAREVGFDRLALHAQTPVREFYERLGYDASGGEFEEAGIPHVKMEKHL</sequence>
<evidence type="ECO:0000313" key="4">
    <source>
        <dbReference type="EMBL" id="MFD1599854.1"/>
    </source>
</evidence>
<proteinExistence type="predicted"/>
<evidence type="ECO:0000256" key="2">
    <source>
        <dbReference type="ARBA" id="ARBA00023315"/>
    </source>
</evidence>
<dbReference type="EMBL" id="JBHUDK010000011">
    <property type="protein sequence ID" value="MFD1599854.1"/>
    <property type="molecule type" value="Genomic_DNA"/>
</dbReference>
<evidence type="ECO:0000259" key="3">
    <source>
        <dbReference type="PROSITE" id="PS51186"/>
    </source>
</evidence>
<feature type="domain" description="N-acetyltransferase" evidence="3">
    <location>
        <begin position="1"/>
        <end position="153"/>
    </location>
</feature>
<evidence type="ECO:0000256" key="1">
    <source>
        <dbReference type="ARBA" id="ARBA00022679"/>
    </source>
</evidence>
<gene>
    <name evidence="4" type="ORF">ACFSBX_12900</name>
</gene>
<evidence type="ECO:0000313" key="5">
    <source>
        <dbReference type="Proteomes" id="UP001597085"/>
    </source>
</evidence>
<organism evidence="4 5">
    <name type="scientific">Halobellus rarus</name>
    <dbReference type="NCBI Taxonomy" id="1126237"/>
    <lineage>
        <taxon>Archaea</taxon>
        <taxon>Methanobacteriati</taxon>
        <taxon>Methanobacteriota</taxon>
        <taxon>Stenosarchaea group</taxon>
        <taxon>Halobacteria</taxon>
        <taxon>Halobacteriales</taxon>
        <taxon>Haloferacaceae</taxon>
        <taxon>Halobellus</taxon>
    </lineage>
</organism>
<accession>A0ABD6CR08</accession>
<dbReference type="CDD" id="cd04301">
    <property type="entry name" value="NAT_SF"/>
    <property type="match status" value="1"/>
</dbReference>
<name>A0ABD6CR08_9EURY</name>
<dbReference type="Proteomes" id="UP001597085">
    <property type="component" value="Unassembled WGS sequence"/>
</dbReference>
<keyword evidence="5" id="KW-1185">Reference proteome</keyword>
<dbReference type="Pfam" id="PF13673">
    <property type="entry name" value="Acetyltransf_10"/>
    <property type="match status" value="1"/>
</dbReference>
<keyword evidence="1" id="KW-0808">Transferase</keyword>
<comment type="caution">
    <text evidence="4">The sequence shown here is derived from an EMBL/GenBank/DDBJ whole genome shotgun (WGS) entry which is preliminary data.</text>
</comment>